<dbReference type="PANTHER" id="PTHR37813">
    <property type="entry name" value="FELS-2 PROPHAGE PROTEIN"/>
    <property type="match status" value="1"/>
</dbReference>
<keyword evidence="3" id="KW-0472">Membrane</keyword>
<dbReference type="EMBL" id="BMAT01005280">
    <property type="protein sequence ID" value="GFR90318.1"/>
    <property type="molecule type" value="Genomic_DNA"/>
</dbReference>
<feature type="domain" description="Phage tail tape measure protein" evidence="4">
    <location>
        <begin position="141"/>
        <end position="321"/>
    </location>
</feature>
<keyword evidence="3" id="KW-0812">Transmembrane</keyword>
<evidence type="ECO:0000259" key="4">
    <source>
        <dbReference type="Pfam" id="PF10145"/>
    </source>
</evidence>
<proteinExistence type="predicted"/>
<dbReference type="InterPro" id="IPR010090">
    <property type="entry name" value="Phage_tape_meas"/>
</dbReference>
<sequence>MKAPKETIGLFKRVSASLKEMVKGMGAFKEVSEGAKKTAIKFGKETSSQFAKTGKKIKVLPHSIEELNEKLQKLKTLKNKSFSVEAIKRYEDKIKDTEKEIERLGRTAKSSGGFLESMVNVTRLNQMMEVADKLVEKFSFAEDLATLRTNLQISTELDDEGLEDALSKIHALSKVYNENGEDIRRSANTLSKEMGISFSDTLGLIQKGFQTGANLNGDFLDQLKEYPAQMQEAGLSANEMIALISQSGKAGIYSDKALDSIKEAGLSLREMGKAQEDALKGIGLKPEDLVGKSSFDAIRLISEQMKGASTQAKQLVLADIFKGAGEDAGRGFIEGLADQNLDLATMEAFEKPGDTIKTTVANIESWISSAMGGIGDSIISSLPVISNIGVTLMGVMPLIEKFRMGMKLSAIATNVMTVAQGALNFVMNLNPIFLVVTAVVALGAAVVWAYNKFDWFRGAVQGSWEMLKELGSIIWDHVVESFKKLLAGITGIGSALVSFFSGDWEEAWETGKAAVKDLAGAYVGSTVGLVSDVAKNGEKLGKALKRGYNNGFGELATPKVAEEEKGIVPSDMSKQISNNGIPSSIQLNPAIAEQASAKAGNTRVQMTLNFNINQTFAEGKAKMNELGNQVAEILSEVAREKALAL</sequence>
<feature type="coiled-coil region" evidence="2">
    <location>
        <begin position="80"/>
        <end position="107"/>
    </location>
</feature>
<feature type="transmembrane region" description="Helical" evidence="3">
    <location>
        <begin position="378"/>
        <end position="396"/>
    </location>
</feature>
<evidence type="ECO:0000256" key="3">
    <source>
        <dbReference type="SAM" id="Phobius"/>
    </source>
</evidence>
<keyword evidence="6" id="KW-1185">Reference proteome</keyword>
<keyword evidence="1" id="KW-1188">Viral release from host cell</keyword>
<name>A0AAV4GZE6_9GAST</name>
<evidence type="ECO:0000313" key="5">
    <source>
        <dbReference type="EMBL" id="GFR90318.1"/>
    </source>
</evidence>
<dbReference type="AlphaFoldDB" id="A0AAV4GZE6"/>
<keyword evidence="2" id="KW-0175">Coiled coil</keyword>
<gene>
    <name evidence="5" type="ORF">ElyMa_002565100</name>
</gene>
<evidence type="ECO:0000256" key="1">
    <source>
        <dbReference type="ARBA" id="ARBA00022612"/>
    </source>
</evidence>
<evidence type="ECO:0000256" key="2">
    <source>
        <dbReference type="SAM" id="Coils"/>
    </source>
</evidence>
<protein>
    <submittedName>
        <fullName evidence="5">Phage-related minor tail protein</fullName>
    </submittedName>
</protein>
<dbReference type="Pfam" id="PF10145">
    <property type="entry name" value="PhageMin_Tail"/>
    <property type="match status" value="1"/>
</dbReference>
<accession>A0AAV4GZE6</accession>
<feature type="transmembrane region" description="Helical" evidence="3">
    <location>
        <begin position="432"/>
        <end position="450"/>
    </location>
</feature>
<dbReference type="PANTHER" id="PTHR37813:SF1">
    <property type="entry name" value="FELS-2 PROPHAGE PROTEIN"/>
    <property type="match status" value="1"/>
</dbReference>
<dbReference type="Proteomes" id="UP000762676">
    <property type="component" value="Unassembled WGS sequence"/>
</dbReference>
<reference evidence="5 6" key="1">
    <citation type="journal article" date="2021" name="Elife">
        <title>Chloroplast acquisition without the gene transfer in kleptoplastic sea slugs, Plakobranchus ocellatus.</title>
        <authorList>
            <person name="Maeda T."/>
            <person name="Takahashi S."/>
            <person name="Yoshida T."/>
            <person name="Shimamura S."/>
            <person name="Takaki Y."/>
            <person name="Nagai Y."/>
            <person name="Toyoda A."/>
            <person name="Suzuki Y."/>
            <person name="Arimoto A."/>
            <person name="Ishii H."/>
            <person name="Satoh N."/>
            <person name="Nishiyama T."/>
            <person name="Hasebe M."/>
            <person name="Maruyama T."/>
            <person name="Minagawa J."/>
            <person name="Obokata J."/>
            <person name="Shigenobu S."/>
        </authorList>
    </citation>
    <scope>NUCLEOTIDE SEQUENCE [LARGE SCALE GENOMIC DNA]</scope>
</reference>
<organism evidence="5 6">
    <name type="scientific">Elysia marginata</name>
    <dbReference type="NCBI Taxonomy" id="1093978"/>
    <lineage>
        <taxon>Eukaryota</taxon>
        <taxon>Metazoa</taxon>
        <taxon>Spiralia</taxon>
        <taxon>Lophotrochozoa</taxon>
        <taxon>Mollusca</taxon>
        <taxon>Gastropoda</taxon>
        <taxon>Heterobranchia</taxon>
        <taxon>Euthyneura</taxon>
        <taxon>Panpulmonata</taxon>
        <taxon>Sacoglossa</taxon>
        <taxon>Placobranchoidea</taxon>
        <taxon>Plakobranchidae</taxon>
        <taxon>Elysia</taxon>
    </lineage>
</organism>
<keyword evidence="3" id="KW-1133">Transmembrane helix</keyword>
<evidence type="ECO:0000313" key="6">
    <source>
        <dbReference type="Proteomes" id="UP000762676"/>
    </source>
</evidence>
<comment type="caution">
    <text evidence="5">The sequence shown here is derived from an EMBL/GenBank/DDBJ whole genome shotgun (WGS) entry which is preliminary data.</text>
</comment>